<dbReference type="EMBL" id="UGMA01000005">
    <property type="protein sequence ID" value="STU86673.1"/>
    <property type="molecule type" value="Genomic_DNA"/>
</dbReference>
<reference evidence="1 2" key="1">
    <citation type="submission" date="2018-06" db="EMBL/GenBank/DDBJ databases">
        <authorList>
            <consortium name="Pathogen Informatics"/>
            <person name="Doyle S."/>
        </authorList>
    </citation>
    <scope>NUCLEOTIDE SEQUENCE [LARGE SCALE GENOMIC DNA]</scope>
    <source>
        <strain evidence="1 2">NCTC9504</strain>
    </source>
</reference>
<organism evidence="1 2">
    <name type="scientific">Klebsiella pneumoniae subsp. pneumoniae</name>
    <dbReference type="NCBI Taxonomy" id="72407"/>
    <lineage>
        <taxon>Bacteria</taxon>
        <taxon>Pseudomonadati</taxon>
        <taxon>Pseudomonadota</taxon>
        <taxon>Gammaproteobacteria</taxon>
        <taxon>Enterobacterales</taxon>
        <taxon>Enterobacteriaceae</taxon>
        <taxon>Klebsiella/Raoultella group</taxon>
        <taxon>Klebsiella</taxon>
        <taxon>Klebsiella pneumoniae complex</taxon>
    </lineage>
</organism>
<proteinExistence type="predicted"/>
<protein>
    <submittedName>
        <fullName evidence="1">AraC family transcriptional regulator</fullName>
    </submittedName>
</protein>
<dbReference type="Proteomes" id="UP000254020">
    <property type="component" value="Unassembled WGS sequence"/>
</dbReference>
<gene>
    <name evidence="1" type="ORF">NCTC9504_03863</name>
</gene>
<evidence type="ECO:0000313" key="1">
    <source>
        <dbReference type="EMBL" id="STU86673.1"/>
    </source>
</evidence>
<accession>A0A377ZVS6</accession>
<dbReference type="AlphaFoldDB" id="A0A377ZVS6"/>
<dbReference type="SUPFAM" id="SSF51445">
    <property type="entry name" value="(Trans)glycosidases"/>
    <property type="match status" value="1"/>
</dbReference>
<evidence type="ECO:0000313" key="2">
    <source>
        <dbReference type="Proteomes" id="UP000254020"/>
    </source>
</evidence>
<name>A0A377ZVS6_KLEPN</name>
<dbReference type="InterPro" id="IPR017853">
    <property type="entry name" value="GH"/>
</dbReference>
<sequence length="235" mass="26039">MILHTGVTTRSDLLQRFLQLAANHFPPATLNSWRFVWHWSPQASEAARQAAWRQQRGVLHRLLPQPQLGIWHRFAPSDPGNDPLFHSPLLAEADFLACQADANEQLDLAQADSSRLASSEHYPLHKLRQIHSALRQRQLNLPLWLLSWNTLTGDTRDTNGRFFRGALLMDTSAGVADQVWLAGFWLNSGLQGEARANGKLRYLQPGAALSARPAAPGLLGTLALAAAARRDPGSR</sequence>